<keyword evidence="4" id="KW-0520">NAD</keyword>
<keyword evidence="10" id="KW-1185">Reference proteome</keyword>
<evidence type="ECO:0000259" key="8">
    <source>
        <dbReference type="Pfam" id="PF00171"/>
    </source>
</evidence>
<dbReference type="Gene3D" id="3.40.309.10">
    <property type="entry name" value="Aldehyde Dehydrogenase, Chain A, domain 2"/>
    <property type="match status" value="1"/>
</dbReference>
<dbReference type="AlphaFoldDB" id="A0A067CF15"/>
<feature type="domain" description="Aldehyde dehydrogenase" evidence="8">
    <location>
        <begin position="53"/>
        <end position="509"/>
    </location>
</feature>
<proteinExistence type="inferred from homology"/>
<evidence type="ECO:0000256" key="6">
    <source>
        <dbReference type="PROSITE-ProRule" id="PRU10007"/>
    </source>
</evidence>
<dbReference type="VEuPathDB" id="FungiDB:SPRG_06143"/>
<evidence type="ECO:0000256" key="4">
    <source>
        <dbReference type="ARBA" id="ARBA00023027"/>
    </source>
</evidence>
<dbReference type="EC" id="1.2.1.3" evidence="5"/>
<comment type="subunit">
    <text evidence="2">Homotetramer.</text>
</comment>
<dbReference type="GeneID" id="24128506"/>
<dbReference type="PANTHER" id="PTHR43521:SF1">
    <property type="entry name" value="ALPHA-AMINOADIPIC SEMIALDEHYDE DEHYDROGENASE"/>
    <property type="match status" value="1"/>
</dbReference>
<dbReference type="PANTHER" id="PTHR43521">
    <property type="entry name" value="ALPHA-AMINOADIPIC SEMIALDEHYDE DEHYDROGENASE"/>
    <property type="match status" value="1"/>
</dbReference>
<dbReference type="OrthoDB" id="310895at2759"/>
<dbReference type="Gene3D" id="3.40.605.10">
    <property type="entry name" value="Aldehyde Dehydrogenase, Chain A, domain 1"/>
    <property type="match status" value="1"/>
</dbReference>
<sequence length="528" mass="56885">MMMLRSSAKLNTVLARRQSTLTFSKYPFLKELGLQEENLGVFDGEWFGNGPVFNSVNPATNEIIAKTRTGTKADYERVIAAMDKAKKDWADVPAPIRGEVVRQIGESLRAKQKALGQLVSLEMGKITVEGVGEVQEAVDICDFAVGLSRCLNGSIIPSERPGHFMMERYNPLKGHVGIITAFNFPCAVMFWNGALSLVAGNTQVWKPHDNLCLTSIACNKIVTDVLEKNGYNPAIASLICGSGKEVGEPMIKDKRMELISFTGSTHVGRHVNEVVANRFGKAILELGGNNAMIIDEDADLTMALRATLFSAVGTAGQRCTTLRRIYLHENIYDSFVDKLVTAYKQIPIGDQLDPTTLCGPLHNQQAVTNFANGIKTATEQGGKVLTGGKVLPGPGNFVEPTLVAIAHEAPIVQTEIFAPITYVMKFSNLDEAIEKNNDVPQGLSSSLFTTNQAAIFKWTGPAGSDCGIVNVNIGPSGAEIGGAFGGEKETGAGGRESGSDAWKQYMRRSTCTINHSKNLPLAQGINFG</sequence>
<dbReference type="STRING" id="695850.A0A067CF15"/>
<organism evidence="9 10">
    <name type="scientific">Saprolegnia parasitica (strain CBS 223.65)</name>
    <dbReference type="NCBI Taxonomy" id="695850"/>
    <lineage>
        <taxon>Eukaryota</taxon>
        <taxon>Sar</taxon>
        <taxon>Stramenopiles</taxon>
        <taxon>Oomycota</taxon>
        <taxon>Saprolegniomycetes</taxon>
        <taxon>Saprolegniales</taxon>
        <taxon>Saprolegniaceae</taxon>
        <taxon>Saprolegnia</taxon>
    </lineage>
</organism>
<gene>
    <name evidence="9" type="ORF">SPRG_06143</name>
</gene>
<evidence type="ECO:0000256" key="5">
    <source>
        <dbReference type="ARBA" id="ARBA00024226"/>
    </source>
</evidence>
<comment type="similarity">
    <text evidence="1 7">Belongs to the aldehyde dehydrogenase family.</text>
</comment>
<evidence type="ECO:0000256" key="1">
    <source>
        <dbReference type="ARBA" id="ARBA00009986"/>
    </source>
</evidence>
<evidence type="ECO:0000256" key="2">
    <source>
        <dbReference type="ARBA" id="ARBA00011881"/>
    </source>
</evidence>
<reference evidence="9 10" key="1">
    <citation type="journal article" date="2013" name="PLoS Genet.">
        <title>Distinctive expansion of potential virulence genes in the genome of the oomycete fish pathogen Saprolegnia parasitica.</title>
        <authorList>
            <person name="Jiang R.H."/>
            <person name="de Bruijn I."/>
            <person name="Haas B.J."/>
            <person name="Belmonte R."/>
            <person name="Lobach L."/>
            <person name="Christie J."/>
            <person name="van den Ackerveken G."/>
            <person name="Bottin A."/>
            <person name="Bulone V."/>
            <person name="Diaz-Moreno S.M."/>
            <person name="Dumas B."/>
            <person name="Fan L."/>
            <person name="Gaulin E."/>
            <person name="Govers F."/>
            <person name="Grenville-Briggs L.J."/>
            <person name="Horner N.R."/>
            <person name="Levin J.Z."/>
            <person name="Mammella M."/>
            <person name="Meijer H.J."/>
            <person name="Morris P."/>
            <person name="Nusbaum C."/>
            <person name="Oome S."/>
            <person name="Phillips A.J."/>
            <person name="van Rooyen D."/>
            <person name="Rzeszutek E."/>
            <person name="Saraiva M."/>
            <person name="Secombes C.J."/>
            <person name="Seidl M.F."/>
            <person name="Snel B."/>
            <person name="Stassen J.H."/>
            <person name="Sykes S."/>
            <person name="Tripathy S."/>
            <person name="van den Berg H."/>
            <person name="Vega-Arreguin J.C."/>
            <person name="Wawra S."/>
            <person name="Young S.K."/>
            <person name="Zeng Q."/>
            <person name="Dieguez-Uribeondo J."/>
            <person name="Russ C."/>
            <person name="Tyler B.M."/>
            <person name="van West P."/>
        </authorList>
    </citation>
    <scope>NUCLEOTIDE SEQUENCE [LARGE SCALE GENOMIC DNA]</scope>
    <source>
        <strain evidence="9 10">CBS 223.65</strain>
    </source>
</reference>
<dbReference type="RefSeq" id="XP_012200256.1">
    <property type="nucleotide sequence ID" value="XM_012344866.1"/>
</dbReference>
<dbReference type="Pfam" id="PF00171">
    <property type="entry name" value="Aldedh"/>
    <property type="match status" value="1"/>
</dbReference>
<feature type="active site" evidence="6">
    <location>
        <position position="285"/>
    </location>
</feature>
<dbReference type="PROSITE" id="PS00687">
    <property type="entry name" value="ALDEHYDE_DEHYDR_GLU"/>
    <property type="match status" value="1"/>
</dbReference>
<evidence type="ECO:0000313" key="9">
    <source>
        <dbReference type="EMBL" id="KDO29088.1"/>
    </source>
</evidence>
<keyword evidence="3 7" id="KW-0560">Oxidoreductase</keyword>
<dbReference type="OMA" id="DAWKVYM"/>
<dbReference type="InterPro" id="IPR015590">
    <property type="entry name" value="Aldehyde_DH_dom"/>
</dbReference>
<dbReference type="SUPFAM" id="SSF53720">
    <property type="entry name" value="ALDH-like"/>
    <property type="match status" value="1"/>
</dbReference>
<dbReference type="CDD" id="cd07130">
    <property type="entry name" value="ALDH_F7_AASADH"/>
    <property type="match status" value="1"/>
</dbReference>
<evidence type="ECO:0000313" key="10">
    <source>
        <dbReference type="Proteomes" id="UP000030745"/>
    </source>
</evidence>
<dbReference type="InterPro" id="IPR016161">
    <property type="entry name" value="Ald_DH/histidinol_DH"/>
</dbReference>
<protein>
    <recommendedName>
        <fullName evidence="5">aldehyde dehydrogenase (NAD(+))</fullName>
        <ecNumber evidence="5">1.2.1.3</ecNumber>
    </recommendedName>
</protein>
<dbReference type="InterPro" id="IPR016162">
    <property type="entry name" value="Ald_DH_N"/>
</dbReference>
<dbReference type="KEGG" id="spar:SPRG_06143"/>
<accession>A0A067CF15</accession>
<evidence type="ECO:0000256" key="7">
    <source>
        <dbReference type="RuleBase" id="RU003345"/>
    </source>
</evidence>
<dbReference type="InterPro" id="IPR016163">
    <property type="entry name" value="Ald_DH_C"/>
</dbReference>
<dbReference type="InterPro" id="IPR029510">
    <property type="entry name" value="Ald_DH_CS_GLU"/>
</dbReference>
<evidence type="ECO:0000256" key="3">
    <source>
        <dbReference type="ARBA" id="ARBA00023002"/>
    </source>
</evidence>
<dbReference type="FunFam" id="3.40.309.10:FF:000018">
    <property type="entry name" value="Alpha-aminoadipic semialdehyde dehydrogenase"/>
    <property type="match status" value="1"/>
</dbReference>
<dbReference type="EMBL" id="KK583208">
    <property type="protein sequence ID" value="KDO29088.1"/>
    <property type="molecule type" value="Genomic_DNA"/>
</dbReference>
<dbReference type="GO" id="GO:0004029">
    <property type="term" value="F:aldehyde dehydrogenase (NAD+) activity"/>
    <property type="evidence" value="ECO:0007669"/>
    <property type="project" value="UniProtKB-EC"/>
</dbReference>
<dbReference type="InterPro" id="IPR044638">
    <property type="entry name" value="ALDH7A1-like"/>
</dbReference>
<name>A0A067CF15_SAPPC</name>
<dbReference type="Proteomes" id="UP000030745">
    <property type="component" value="Unassembled WGS sequence"/>
</dbReference>